<dbReference type="KEGG" id="dwd:DSCW_27680"/>
<sequence>MVNIDGFSKISKFQIGVIPADAGARSDALVLSSHFNAFCMPDQARHDEPGIFYETVNIGYR</sequence>
<dbReference type="EMBL" id="AP021875">
    <property type="protein sequence ID" value="BBO75351.1"/>
    <property type="molecule type" value="Genomic_DNA"/>
</dbReference>
<reference evidence="1 2" key="1">
    <citation type="submission" date="2019-11" db="EMBL/GenBank/DDBJ databases">
        <title>Comparative genomics of hydrocarbon-degrading Desulfosarcina strains.</title>
        <authorList>
            <person name="Watanabe M."/>
            <person name="Kojima H."/>
            <person name="Fukui M."/>
        </authorList>
    </citation>
    <scope>NUCLEOTIDE SEQUENCE [LARGE SCALE GENOMIC DNA]</scope>
    <source>
        <strain evidence="1 2">PP31</strain>
    </source>
</reference>
<protein>
    <submittedName>
        <fullName evidence="1">Uncharacterized protein</fullName>
    </submittedName>
</protein>
<gene>
    <name evidence="1" type="ORF">DSCW_27680</name>
</gene>
<evidence type="ECO:0000313" key="1">
    <source>
        <dbReference type="EMBL" id="BBO75351.1"/>
    </source>
</evidence>
<organism evidence="1 2">
    <name type="scientific">Desulfosarcina widdelii</name>
    <dbReference type="NCBI Taxonomy" id="947919"/>
    <lineage>
        <taxon>Bacteria</taxon>
        <taxon>Pseudomonadati</taxon>
        <taxon>Thermodesulfobacteriota</taxon>
        <taxon>Desulfobacteria</taxon>
        <taxon>Desulfobacterales</taxon>
        <taxon>Desulfosarcinaceae</taxon>
        <taxon>Desulfosarcina</taxon>
    </lineage>
</organism>
<accession>A0A5K7Z6P2</accession>
<dbReference type="AlphaFoldDB" id="A0A5K7Z6P2"/>
<proteinExistence type="predicted"/>
<name>A0A5K7Z6P2_9BACT</name>
<evidence type="ECO:0000313" key="2">
    <source>
        <dbReference type="Proteomes" id="UP000427769"/>
    </source>
</evidence>
<dbReference type="Proteomes" id="UP000427769">
    <property type="component" value="Chromosome"/>
</dbReference>
<keyword evidence="2" id="KW-1185">Reference proteome</keyword>